<dbReference type="InterPro" id="IPR027417">
    <property type="entry name" value="P-loop_NTPase"/>
</dbReference>
<evidence type="ECO:0000256" key="2">
    <source>
        <dbReference type="SAM" id="MobiDB-lite"/>
    </source>
</evidence>
<gene>
    <name evidence="4" type="ORF">BT67DRAFT_422637</name>
</gene>
<feature type="domain" description="G" evidence="3">
    <location>
        <begin position="50"/>
        <end position="131"/>
    </location>
</feature>
<dbReference type="SUPFAM" id="SSF52540">
    <property type="entry name" value="P-loop containing nucleoside triphosphate hydrolases"/>
    <property type="match status" value="1"/>
</dbReference>
<dbReference type="Gene3D" id="3.40.50.300">
    <property type="entry name" value="P-loop containing nucleotide triphosphate hydrolases"/>
    <property type="match status" value="1"/>
</dbReference>
<protein>
    <recommendedName>
        <fullName evidence="3">G domain-containing protein</fullName>
    </recommendedName>
</protein>
<evidence type="ECO:0000256" key="1">
    <source>
        <dbReference type="SAM" id="Coils"/>
    </source>
</evidence>
<sequence>MVFKLPSNETPLDDGPLASQLSTAEGEPANEGSPAETTELPALHPNDIVVAVMGVTGAGKTTFISHFAPEAKVGHGLESCTSTVSIYKTTMCEETVYLIDTPGFDDTHRSDTDILRELANWLNAAYQKQIQLAGIIYLHRIIDNRMSGSATKNLRMFRRLCGDDALSCVVLATTMWSQVSREDGTQREQELTTRPEFWAALVACGSTVLRQDNGAASATAIMQHVLSRRRRRRADLALQTEMAGGRPLDETAAGREVQADMAALRRRYEAELAALRVEMEQARRAHDGRTQREIAAVRAELEEKLRRDRAERDRLCVTVGELQRDHTERAAAHERELQWTKEMLQAEAEIAREKAAGQANEALMGVKLQLAVREAENARLEREAAERERGGCRVM</sequence>
<reference evidence="4" key="2">
    <citation type="submission" date="2023-05" db="EMBL/GenBank/DDBJ databases">
        <authorList>
            <consortium name="Lawrence Berkeley National Laboratory"/>
            <person name="Steindorff A."/>
            <person name="Hensen N."/>
            <person name="Bonometti L."/>
            <person name="Westerberg I."/>
            <person name="Brannstrom I.O."/>
            <person name="Guillou S."/>
            <person name="Cros-Aarteil S."/>
            <person name="Calhoun S."/>
            <person name="Haridas S."/>
            <person name="Kuo A."/>
            <person name="Mondo S."/>
            <person name="Pangilinan J."/>
            <person name="Riley R."/>
            <person name="Labutti K."/>
            <person name="Andreopoulos B."/>
            <person name="Lipzen A."/>
            <person name="Chen C."/>
            <person name="Yanf M."/>
            <person name="Daum C."/>
            <person name="Ng V."/>
            <person name="Clum A."/>
            <person name="Ohm R."/>
            <person name="Martin F."/>
            <person name="Silar P."/>
            <person name="Natvig D."/>
            <person name="Lalanne C."/>
            <person name="Gautier V."/>
            <person name="Ament-Velasquez S.L."/>
            <person name="Kruys A."/>
            <person name="Hutchinson M.I."/>
            <person name="Powell A.J."/>
            <person name="Barry K."/>
            <person name="Miller A.N."/>
            <person name="Grigoriev I.V."/>
            <person name="Debuchy R."/>
            <person name="Gladieux P."/>
            <person name="Thoren M.H."/>
            <person name="Johannesson H."/>
        </authorList>
    </citation>
    <scope>NUCLEOTIDE SEQUENCE</scope>
    <source>
        <strain evidence="4">CBS 123565</strain>
    </source>
</reference>
<dbReference type="GO" id="GO:0005525">
    <property type="term" value="F:GTP binding"/>
    <property type="evidence" value="ECO:0007669"/>
    <property type="project" value="InterPro"/>
</dbReference>
<feature type="region of interest" description="Disordered" evidence="2">
    <location>
        <begin position="1"/>
        <end position="41"/>
    </location>
</feature>
<organism evidence="4 5">
    <name type="scientific">Trichocladium antarcticum</name>
    <dbReference type="NCBI Taxonomy" id="1450529"/>
    <lineage>
        <taxon>Eukaryota</taxon>
        <taxon>Fungi</taxon>
        <taxon>Dikarya</taxon>
        <taxon>Ascomycota</taxon>
        <taxon>Pezizomycotina</taxon>
        <taxon>Sordariomycetes</taxon>
        <taxon>Sordariomycetidae</taxon>
        <taxon>Sordariales</taxon>
        <taxon>Chaetomiaceae</taxon>
        <taxon>Trichocladium</taxon>
    </lineage>
</organism>
<dbReference type="AlphaFoldDB" id="A0AAN6UJS8"/>
<dbReference type="Proteomes" id="UP001304895">
    <property type="component" value="Unassembled WGS sequence"/>
</dbReference>
<name>A0AAN6UJS8_9PEZI</name>
<feature type="coiled-coil region" evidence="1">
    <location>
        <begin position="265"/>
        <end position="388"/>
    </location>
</feature>
<keyword evidence="1" id="KW-0175">Coiled coil</keyword>
<evidence type="ECO:0000313" key="5">
    <source>
        <dbReference type="Proteomes" id="UP001304895"/>
    </source>
</evidence>
<evidence type="ECO:0000259" key="3">
    <source>
        <dbReference type="Pfam" id="PF01926"/>
    </source>
</evidence>
<accession>A0AAN6UJS8</accession>
<comment type="caution">
    <text evidence="4">The sequence shown here is derived from an EMBL/GenBank/DDBJ whole genome shotgun (WGS) entry which is preliminary data.</text>
</comment>
<dbReference type="EMBL" id="MU853410">
    <property type="protein sequence ID" value="KAK4133946.1"/>
    <property type="molecule type" value="Genomic_DNA"/>
</dbReference>
<evidence type="ECO:0000313" key="4">
    <source>
        <dbReference type="EMBL" id="KAK4133946.1"/>
    </source>
</evidence>
<dbReference type="Pfam" id="PF01926">
    <property type="entry name" value="MMR_HSR1"/>
    <property type="match status" value="1"/>
</dbReference>
<keyword evidence="5" id="KW-1185">Reference proteome</keyword>
<dbReference type="InterPro" id="IPR006073">
    <property type="entry name" value="GTP-bd"/>
</dbReference>
<reference evidence="4" key="1">
    <citation type="journal article" date="2023" name="Mol. Phylogenet. Evol.">
        <title>Genome-scale phylogeny and comparative genomics of the fungal order Sordariales.</title>
        <authorList>
            <person name="Hensen N."/>
            <person name="Bonometti L."/>
            <person name="Westerberg I."/>
            <person name="Brannstrom I.O."/>
            <person name="Guillou S."/>
            <person name="Cros-Aarteil S."/>
            <person name="Calhoun S."/>
            <person name="Haridas S."/>
            <person name="Kuo A."/>
            <person name="Mondo S."/>
            <person name="Pangilinan J."/>
            <person name="Riley R."/>
            <person name="LaButti K."/>
            <person name="Andreopoulos B."/>
            <person name="Lipzen A."/>
            <person name="Chen C."/>
            <person name="Yan M."/>
            <person name="Daum C."/>
            <person name="Ng V."/>
            <person name="Clum A."/>
            <person name="Steindorff A."/>
            <person name="Ohm R.A."/>
            <person name="Martin F."/>
            <person name="Silar P."/>
            <person name="Natvig D.O."/>
            <person name="Lalanne C."/>
            <person name="Gautier V."/>
            <person name="Ament-Velasquez S.L."/>
            <person name="Kruys A."/>
            <person name="Hutchinson M.I."/>
            <person name="Powell A.J."/>
            <person name="Barry K."/>
            <person name="Miller A.N."/>
            <person name="Grigoriev I.V."/>
            <person name="Debuchy R."/>
            <person name="Gladieux P."/>
            <person name="Hiltunen Thoren M."/>
            <person name="Johannesson H."/>
        </authorList>
    </citation>
    <scope>NUCLEOTIDE SEQUENCE</scope>
    <source>
        <strain evidence="4">CBS 123565</strain>
    </source>
</reference>
<proteinExistence type="predicted"/>